<evidence type="ECO:0008006" key="5">
    <source>
        <dbReference type="Google" id="ProtNLM"/>
    </source>
</evidence>
<evidence type="ECO:0000313" key="4">
    <source>
        <dbReference type="Proteomes" id="UP000315295"/>
    </source>
</evidence>
<keyword evidence="2" id="KW-0732">Signal</keyword>
<dbReference type="AlphaFoldDB" id="A0A540NEZ0"/>
<gene>
    <name evidence="3" type="ORF">C1H46_004810</name>
</gene>
<evidence type="ECO:0000313" key="3">
    <source>
        <dbReference type="EMBL" id="TQE09591.1"/>
    </source>
</evidence>
<keyword evidence="1" id="KW-1133">Transmembrane helix</keyword>
<keyword evidence="1" id="KW-0812">Transmembrane</keyword>
<proteinExistence type="predicted"/>
<evidence type="ECO:0000256" key="1">
    <source>
        <dbReference type="SAM" id="Phobius"/>
    </source>
</evidence>
<evidence type="ECO:0000256" key="2">
    <source>
        <dbReference type="SAM" id="SignalP"/>
    </source>
</evidence>
<keyword evidence="1" id="KW-0472">Membrane</keyword>
<dbReference type="Proteomes" id="UP000315295">
    <property type="component" value="Unassembled WGS sequence"/>
</dbReference>
<organism evidence="3 4">
    <name type="scientific">Malus baccata</name>
    <name type="common">Siberian crab apple</name>
    <name type="synonym">Pyrus baccata</name>
    <dbReference type="NCBI Taxonomy" id="106549"/>
    <lineage>
        <taxon>Eukaryota</taxon>
        <taxon>Viridiplantae</taxon>
        <taxon>Streptophyta</taxon>
        <taxon>Embryophyta</taxon>
        <taxon>Tracheophyta</taxon>
        <taxon>Spermatophyta</taxon>
        <taxon>Magnoliopsida</taxon>
        <taxon>eudicotyledons</taxon>
        <taxon>Gunneridae</taxon>
        <taxon>Pentapetalae</taxon>
        <taxon>rosids</taxon>
        <taxon>fabids</taxon>
        <taxon>Rosales</taxon>
        <taxon>Rosaceae</taxon>
        <taxon>Amygdaloideae</taxon>
        <taxon>Maleae</taxon>
        <taxon>Malus</taxon>
    </lineage>
</organism>
<accession>A0A540NEZ0</accession>
<dbReference type="EMBL" id="VIEB01000055">
    <property type="protein sequence ID" value="TQE09591.1"/>
    <property type="molecule type" value="Genomic_DNA"/>
</dbReference>
<feature type="chain" id="PRO_5022047474" description="NADH:quinone oxidoreductase/Mrp antiporter membrane subunit domain-containing protein" evidence="2">
    <location>
        <begin position="20"/>
        <end position="100"/>
    </location>
</feature>
<comment type="caution">
    <text evidence="3">The sequence shown here is derived from an EMBL/GenBank/DDBJ whole genome shotgun (WGS) entry which is preliminary data.</text>
</comment>
<reference evidence="3 4" key="1">
    <citation type="journal article" date="2019" name="G3 (Bethesda)">
        <title>Sequencing of a Wild Apple (Malus baccata) Genome Unravels the Differences Between Cultivated and Wild Apple Species Regarding Disease Resistance and Cold Tolerance.</title>
        <authorList>
            <person name="Chen X."/>
        </authorList>
    </citation>
    <scope>NUCLEOTIDE SEQUENCE [LARGE SCALE GENOMIC DNA]</scope>
    <source>
        <strain evidence="4">cv. Shandingzi</strain>
        <tissue evidence="3">Leaves</tissue>
    </source>
</reference>
<keyword evidence="4" id="KW-1185">Reference proteome</keyword>
<sequence>MKGHLLVCLPLLHLMEVEMLGITGLPETTRRERLILLRLIKSPYQGPDETHRGFNVPDQSRSALVLSRYVPVVVLSLAFSISIPLAFPVVVVPLLRIRPT</sequence>
<feature type="transmembrane region" description="Helical" evidence="1">
    <location>
        <begin position="69"/>
        <end position="95"/>
    </location>
</feature>
<feature type="signal peptide" evidence="2">
    <location>
        <begin position="1"/>
        <end position="19"/>
    </location>
</feature>
<protein>
    <recommendedName>
        <fullName evidence="5">NADH:quinone oxidoreductase/Mrp antiporter membrane subunit domain-containing protein</fullName>
    </recommendedName>
</protein>
<name>A0A540NEZ0_MALBA</name>